<keyword evidence="3" id="KW-1185">Reference proteome</keyword>
<feature type="transmembrane region" description="Helical" evidence="1">
    <location>
        <begin position="126"/>
        <end position="146"/>
    </location>
</feature>
<dbReference type="AlphaFoldDB" id="U5N5M7"/>
<keyword evidence="1" id="KW-1133">Transmembrane helix</keyword>
<reference evidence="2 3" key="1">
    <citation type="journal article" date="2013" name="Genome Biol.">
        <title>Genomic analysis reveals key aspects of prokaryotic symbiosis in the phototrophic consortium "Chlorochromatium aggregatum".</title>
        <authorList>
            <person name="Liu Z."/>
            <person name="Muller J."/>
            <person name="Li T."/>
            <person name="Alvey R.M."/>
            <person name="Vogl K."/>
            <person name="Frigaard N.U."/>
            <person name="Rockwell N.C."/>
            <person name="Boyd E.S."/>
            <person name="Tomsho L.P."/>
            <person name="Schuster S.C."/>
            <person name="Henke P."/>
            <person name="Rohde M."/>
            <person name="Overmann J."/>
            <person name="Bryant D.A."/>
        </authorList>
    </citation>
    <scope>NUCLEOTIDE SEQUENCE [LARGE SCALE GENOMIC DNA]</scope>
    <source>
        <strain evidence="2">CR</strain>
    </source>
</reference>
<dbReference type="EMBL" id="CP004885">
    <property type="protein sequence ID" value="AGX86662.1"/>
    <property type="molecule type" value="Genomic_DNA"/>
</dbReference>
<dbReference type="InterPro" id="IPR030802">
    <property type="entry name" value="Permease_MalE"/>
</dbReference>
<organism evidence="2 3">
    <name type="scientific">Candidatus Symbiobacter mobilis CR</name>
    <dbReference type="NCBI Taxonomy" id="946483"/>
    <lineage>
        <taxon>Bacteria</taxon>
        <taxon>Pseudomonadati</taxon>
        <taxon>Pseudomonadota</taxon>
        <taxon>Betaproteobacteria</taxon>
        <taxon>Burkholderiales</taxon>
        <taxon>Comamonadaceae</taxon>
    </lineage>
</organism>
<feature type="transmembrane region" description="Helical" evidence="1">
    <location>
        <begin position="182"/>
        <end position="206"/>
    </location>
</feature>
<keyword evidence="1" id="KW-0812">Transmembrane</keyword>
<evidence type="ECO:0000313" key="2">
    <source>
        <dbReference type="EMBL" id="AGX86662.1"/>
    </source>
</evidence>
<dbReference type="Proteomes" id="UP000017184">
    <property type="component" value="Chromosome"/>
</dbReference>
<accession>U5N5M7</accession>
<sequence>MSAVPPSSPPTPVQCEASAHALPVGFGAGFFRQPVHVVSTSMQSLQLAVLRWRFAFAFGALALVLAASPSTYRPATRAAILSNLHASTAQTLPWFAALASLLSLVLIRIVVVTAASYGLSQLALQVVVRVLVLELIPLSAALFVALRIAPSWALPKVGILHIDDLSLPWVRRELVPRVLAEAFAVVALAVVSSALALVLAYLVVYGFSPWGLPVFTRTIGRVFDPIVSTLLVSKILAFAWAVATVPLAARLERPDTAMSTRLFVVLLGLEAATLSLQYV</sequence>
<dbReference type="RefSeq" id="WP_022771483.1">
    <property type="nucleotide sequence ID" value="NC_022576.1"/>
</dbReference>
<dbReference type="STRING" id="946483.Cenrod_0549"/>
<dbReference type="GO" id="GO:0043190">
    <property type="term" value="C:ATP-binding cassette (ABC) transporter complex"/>
    <property type="evidence" value="ECO:0007669"/>
    <property type="project" value="InterPro"/>
</dbReference>
<dbReference type="eggNOG" id="COG0767">
    <property type="taxonomic scope" value="Bacteria"/>
</dbReference>
<gene>
    <name evidence="2" type="ORF">Cenrod_0549</name>
</gene>
<feature type="transmembrane region" description="Helical" evidence="1">
    <location>
        <begin position="52"/>
        <end position="72"/>
    </location>
</feature>
<dbReference type="KEGG" id="cbx:Cenrod_0549"/>
<evidence type="ECO:0000256" key="1">
    <source>
        <dbReference type="SAM" id="Phobius"/>
    </source>
</evidence>
<keyword evidence="1" id="KW-0472">Membrane</keyword>
<dbReference type="Pfam" id="PF02405">
    <property type="entry name" value="MlaE"/>
    <property type="match status" value="1"/>
</dbReference>
<feature type="transmembrane region" description="Helical" evidence="1">
    <location>
        <begin position="226"/>
        <end position="249"/>
    </location>
</feature>
<feature type="transmembrane region" description="Helical" evidence="1">
    <location>
        <begin position="92"/>
        <end position="119"/>
    </location>
</feature>
<proteinExistence type="predicted"/>
<dbReference type="HOGENOM" id="CLU_1044373_0_0_4"/>
<evidence type="ECO:0000313" key="3">
    <source>
        <dbReference type="Proteomes" id="UP000017184"/>
    </source>
</evidence>
<protein>
    <submittedName>
        <fullName evidence="2">ABC-type transporter component</fullName>
    </submittedName>
</protein>
<name>U5N5M7_9BURK</name>
<dbReference type="PATRIC" id="fig|946483.4.peg.551"/>